<dbReference type="EMBL" id="LAPV01000239">
    <property type="protein sequence ID" value="KKC30958.1"/>
    <property type="molecule type" value="Genomic_DNA"/>
</dbReference>
<keyword evidence="2" id="KW-0732">Signal</keyword>
<gene>
    <name evidence="3" type="ORF">WH91_22265</name>
</gene>
<organism evidence="3 4">
    <name type="scientific">Devosia psychrophila</name>
    <dbReference type="NCBI Taxonomy" id="728005"/>
    <lineage>
        <taxon>Bacteria</taxon>
        <taxon>Pseudomonadati</taxon>
        <taxon>Pseudomonadota</taxon>
        <taxon>Alphaproteobacteria</taxon>
        <taxon>Hyphomicrobiales</taxon>
        <taxon>Devosiaceae</taxon>
        <taxon>Devosia</taxon>
    </lineage>
</organism>
<evidence type="ECO:0000256" key="2">
    <source>
        <dbReference type="SAM" id="SignalP"/>
    </source>
</evidence>
<feature type="region of interest" description="Disordered" evidence="1">
    <location>
        <begin position="40"/>
        <end position="60"/>
    </location>
</feature>
<dbReference type="Proteomes" id="UP000033519">
    <property type="component" value="Unassembled WGS sequence"/>
</dbReference>
<evidence type="ECO:0000313" key="3">
    <source>
        <dbReference type="EMBL" id="KKC30958.1"/>
    </source>
</evidence>
<evidence type="ECO:0000313" key="4">
    <source>
        <dbReference type="Proteomes" id="UP000033519"/>
    </source>
</evidence>
<feature type="chain" id="PRO_5047405031" description="Secreted protein" evidence="2">
    <location>
        <begin position="21"/>
        <end position="88"/>
    </location>
</feature>
<proteinExistence type="predicted"/>
<reference evidence="3 4" key="1">
    <citation type="submission" date="2015-03" db="EMBL/GenBank/DDBJ databases">
        <authorList>
            <person name="Lepp D."/>
            <person name="Hassan Y.I."/>
            <person name="Li X.-Z."/>
            <person name="Zhou T."/>
        </authorList>
    </citation>
    <scope>NUCLEOTIDE SEQUENCE [LARGE SCALE GENOMIC DNA]</scope>
    <source>
        <strain evidence="3 4">Cr7-05</strain>
    </source>
</reference>
<accession>A0ABR5DSI9</accession>
<protein>
    <recommendedName>
        <fullName evidence="5">Secreted protein</fullName>
    </recommendedName>
</protein>
<name>A0ABR5DSI9_9HYPH</name>
<keyword evidence="4" id="KW-1185">Reference proteome</keyword>
<sequence length="88" mass="8525">MQHGAMLQLSLAAWASVAIAAAIWALVNANIVPAARATDNVTGSSANNSADTSTNGGAEHATACSSANYATANSADSGTLLRGGAGGH</sequence>
<feature type="signal peptide" evidence="2">
    <location>
        <begin position="1"/>
        <end position="20"/>
    </location>
</feature>
<evidence type="ECO:0000256" key="1">
    <source>
        <dbReference type="SAM" id="MobiDB-lite"/>
    </source>
</evidence>
<evidence type="ECO:0008006" key="5">
    <source>
        <dbReference type="Google" id="ProtNLM"/>
    </source>
</evidence>
<comment type="caution">
    <text evidence="3">The sequence shown here is derived from an EMBL/GenBank/DDBJ whole genome shotgun (WGS) entry which is preliminary data.</text>
</comment>
<feature type="compositionally biased region" description="Low complexity" evidence="1">
    <location>
        <begin position="42"/>
        <end position="56"/>
    </location>
</feature>